<comment type="caution">
    <text evidence="4">The sequence shown here is derived from an EMBL/GenBank/DDBJ whole genome shotgun (WGS) entry which is preliminary data.</text>
</comment>
<gene>
    <name evidence="4" type="ORF">ANME2D_00495</name>
</gene>
<evidence type="ECO:0000256" key="1">
    <source>
        <dbReference type="ARBA" id="ARBA00006230"/>
    </source>
</evidence>
<dbReference type="Gene3D" id="3.20.20.20">
    <property type="entry name" value="Dihydropteroate synthase-like"/>
    <property type="match status" value="1"/>
</dbReference>
<keyword evidence="3 4" id="KW-0808">Transferase</keyword>
<dbReference type="EC" id="2.1.1.86" evidence="4"/>
<dbReference type="Pfam" id="PF02007">
    <property type="entry name" value="MtrH"/>
    <property type="match status" value="1"/>
</dbReference>
<proteinExistence type="inferred from homology"/>
<dbReference type="RefSeq" id="WP_048088866.1">
    <property type="nucleotide sequence ID" value="NZ_JMIY01000001.1"/>
</dbReference>
<keyword evidence="2 4" id="KW-0489">Methyltransferase</keyword>
<evidence type="ECO:0000256" key="2">
    <source>
        <dbReference type="ARBA" id="ARBA00022603"/>
    </source>
</evidence>
<dbReference type="NCBIfam" id="TIGR01114">
    <property type="entry name" value="mtrH"/>
    <property type="match status" value="1"/>
</dbReference>
<dbReference type="PIRSF" id="PIRSF500206">
    <property type="entry name" value="MtrH"/>
    <property type="match status" value="1"/>
</dbReference>
<evidence type="ECO:0000313" key="5">
    <source>
        <dbReference type="Proteomes" id="UP000027153"/>
    </source>
</evidence>
<dbReference type="PIRSF" id="PIRSF004960">
    <property type="entry name" value="MtrH_MtxH"/>
    <property type="match status" value="1"/>
</dbReference>
<dbReference type="InterPro" id="IPR028342">
    <property type="entry name" value="MtrH"/>
</dbReference>
<dbReference type="InterPro" id="IPR011005">
    <property type="entry name" value="Dihydropteroate_synth-like_sf"/>
</dbReference>
<dbReference type="Proteomes" id="UP000027153">
    <property type="component" value="Unassembled WGS sequence"/>
</dbReference>
<keyword evidence="5" id="KW-1185">Reference proteome</keyword>
<reference evidence="4 5" key="1">
    <citation type="journal article" date="2013" name="Nature">
        <title>Anaerobic oxidation of methane coupled to nitrate reduction in a novel archaeal lineage.</title>
        <authorList>
            <person name="Haroon M.F."/>
            <person name="Hu S."/>
            <person name="Shi Y."/>
            <person name="Imelfort M."/>
            <person name="Keller J."/>
            <person name="Hugenholtz P."/>
            <person name="Yuan Z."/>
            <person name="Tyson G.W."/>
        </authorList>
    </citation>
    <scope>NUCLEOTIDE SEQUENCE [LARGE SCALE GENOMIC DNA]</scope>
    <source>
        <strain evidence="4 5">ANME-2d</strain>
    </source>
</reference>
<dbReference type="PATRIC" id="fig|1392998.3.peg.96"/>
<dbReference type="InterPro" id="IPR023467">
    <property type="entry name" value="MeTrfase_MtrH/MtxH"/>
</dbReference>
<evidence type="ECO:0000256" key="3">
    <source>
        <dbReference type="ARBA" id="ARBA00022679"/>
    </source>
</evidence>
<organism evidence="4 5">
    <name type="scientific">Candidatus Methanoperedens nitratireducens</name>
    <dbReference type="NCBI Taxonomy" id="1392998"/>
    <lineage>
        <taxon>Archaea</taxon>
        <taxon>Methanobacteriati</taxon>
        <taxon>Methanobacteriota</taxon>
        <taxon>Stenosarchaea group</taxon>
        <taxon>Methanomicrobia</taxon>
        <taxon>Methanosarcinales</taxon>
        <taxon>ANME-2 cluster</taxon>
        <taxon>Candidatus Methanoperedentaceae</taxon>
        <taxon>Candidatus Methanoperedens</taxon>
    </lineage>
</organism>
<dbReference type="OrthoDB" id="18811at2157"/>
<name>A0A062VCS1_9EURY</name>
<dbReference type="EMBL" id="JMIY01000001">
    <property type="protein sequence ID" value="KCZ73429.1"/>
    <property type="molecule type" value="Genomic_DNA"/>
</dbReference>
<dbReference type="GO" id="GO:0032259">
    <property type="term" value="P:methylation"/>
    <property type="evidence" value="ECO:0007669"/>
    <property type="project" value="UniProtKB-KW"/>
</dbReference>
<sequence>MFRFDKKQEVFEFGKIKVGGQPGEYPTVLVSTMFYGKHKIVTDEDKGIFDKEKAESLWKVQEEMGDQTGLPYFNQIVGEAPEAIKRYIDWFVDICDDVPFLVDSSVPSVRAEAAKYVSEIGVAPRAIHNSINASTGPEEIKALKESDLDSAIVLAFNATNPSVEGKMEILEKGGTGQTKGMLEVAKEVGITRPLIDVAATPLGAGSGATIRSILAIKGKLGLPAGGGFHNMASAWDWLKKIKKTDKESYLEMYPPTDIGTNLVAQVMGANFLLYGPIENVKRIFPAAAMVDIMLAETAKDLGMSTLAEVHPIKKLV</sequence>
<evidence type="ECO:0000313" key="4">
    <source>
        <dbReference type="EMBL" id="KCZ73429.1"/>
    </source>
</evidence>
<dbReference type="SUPFAM" id="SSF51717">
    <property type="entry name" value="Dihydropteroate synthetase-like"/>
    <property type="match status" value="1"/>
</dbReference>
<dbReference type="AlphaFoldDB" id="A0A062VCS1"/>
<accession>A0A062VCS1</accession>
<dbReference type="GO" id="GO:0008168">
    <property type="term" value="F:methyltransferase activity"/>
    <property type="evidence" value="ECO:0007669"/>
    <property type="project" value="UniProtKB-KW"/>
</dbReference>
<dbReference type="GO" id="GO:0006730">
    <property type="term" value="P:one-carbon metabolic process"/>
    <property type="evidence" value="ECO:0007669"/>
    <property type="project" value="InterPro"/>
</dbReference>
<comment type="similarity">
    <text evidence="1">Belongs to the MtrH family.</text>
</comment>
<protein>
    <submittedName>
        <fullName evidence="4">N5-methyltetrahydromethanopterin:coenzyme M methyltransferase subunit H</fullName>
        <ecNumber evidence="4">2.1.1.86</ecNumber>
    </submittedName>
</protein>